<keyword evidence="1" id="KW-0812">Transmembrane</keyword>
<dbReference type="PANTHER" id="PTHR35531:SF1">
    <property type="entry name" value="INNER MEMBRANE PROTEIN YBCI-RELATED"/>
    <property type="match status" value="1"/>
</dbReference>
<keyword evidence="2" id="KW-0378">Hydrolase</keyword>
<dbReference type="AlphaFoldDB" id="A0A7G5EE69"/>
<dbReference type="GO" id="GO:0016787">
    <property type="term" value="F:hydrolase activity"/>
    <property type="evidence" value="ECO:0007669"/>
    <property type="project" value="UniProtKB-KW"/>
</dbReference>
<dbReference type="EMBL" id="CP058554">
    <property type="protein sequence ID" value="QMV72294.1"/>
    <property type="molecule type" value="Genomic_DNA"/>
</dbReference>
<protein>
    <submittedName>
        <fullName evidence="2">Metal-dependent hydrolase</fullName>
    </submittedName>
</protein>
<keyword evidence="1" id="KW-1133">Transmembrane helix</keyword>
<dbReference type="PANTHER" id="PTHR35531">
    <property type="entry name" value="INNER MEMBRANE PROTEIN YBCI-RELATED"/>
    <property type="match status" value="1"/>
</dbReference>
<dbReference type="InterPro" id="IPR007404">
    <property type="entry name" value="YdjM-like"/>
</dbReference>
<evidence type="ECO:0000313" key="3">
    <source>
        <dbReference type="Proteomes" id="UP000515240"/>
    </source>
</evidence>
<name>A0A7G5EE69_9BURK</name>
<reference evidence="2 3" key="1">
    <citation type="journal article" date="2020" name="G3 (Bethesda)">
        <title>CeMbio - The Caenorhabditis elegans Microbiome Resource.</title>
        <authorList>
            <person name="Dirksen P."/>
            <person name="Assie A."/>
            <person name="Zimmermann J."/>
            <person name="Zhang F."/>
            <person name="Tietje A.M."/>
            <person name="Marsh S.A."/>
            <person name="Felix M.A."/>
            <person name="Shapira M."/>
            <person name="Kaleta C."/>
            <person name="Schulenburg H."/>
            <person name="Samuel B."/>
        </authorList>
    </citation>
    <scope>NUCLEOTIDE SEQUENCE [LARGE SCALE GENOMIC DNA]</scope>
    <source>
        <strain evidence="2 3">BIGb0172</strain>
    </source>
</reference>
<accession>A0A7G5EE69</accession>
<evidence type="ECO:0000313" key="2">
    <source>
        <dbReference type="EMBL" id="QMV72294.1"/>
    </source>
</evidence>
<keyword evidence="3" id="KW-1185">Reference proteome</keyword>
<proteinExistence type="predicted"/>
<feature type="transmembrane region" description="Helical" evidence="1">
    <location>
        <begin position="153"/>
        <end position="170"/>
    </location>
</feature>
<feature type="transmembrane region" description="Helical" evidence="1">
    <location>
        <begin position="90"/>
        <end position="116"/>
    </location>
</feature>
<organism evidence="2 3">
    <name type="scientific">Comamonas piscis</name>
    <dbReference type="NCBI Taxonomy" id="1562974"/>
    <lineage>
        <taxon>Bacteria</taxon>
        <taxon>Pseudomonadati</taxon>
        <taxon>Pseudomonadota</taxon>
        <taxon>Betaproteobacteria</taxon>
        <taxon>Burkholderiales</taxon>
        <taxon>Comamonadaceae</taxon>
        <taxon>Comamonas</taxon>
    </lineage>
</organism>
<keyword evidence="1" id="KW-0472">Membrane</keyword>
<dbReference type="KEGG" id="cpis:HS961_05325"/>
<sequence length="176" mass="19347">MPTIFTHVAVPVAAALALGSRRVPPSMLLVGALAAIAPDFDGIPYQFGSAGSGIWAHRGITHTALFALLMGLIGLWLARWWKVPRLAGFAWVFFCTLSHPLLDMMTSGGSGIALWWPLSTERFFSPWRPIAVSPIAADRFFSQRGVQVLVSELYNVWFPLLTLGLSIFALRHTRKS</sequence>
<dbReference type="Pfam" id="PF04307">
    <property type="entry name" value="YdjM"/>
    <property type="match status" value="1"/>
</dbReference>
<evidence type="ECO:0000256" key="1">
    <source>
        <dbReference type="SAM" id="Phobius"/>
    </source>
</evidence>
<dbReference type="RefSeq" id="WP_182326714.1">
    <property type="nucleotide sequence ID" value="NZ_CP058554.1"/>
</dbReference>
<feature type="transmembrane region" description="Helical" evidence="1">
    <location>
        <begin position="58"/>
        <end position="78"/>
    </location>
</feature>
<dbReference type="Proteomes" id="UP000515240">
    <property type="component" value="Chromosome"/>
</dbReference>
<gene>
    <name evidence="2" type="ORF">HS961_05325</name>
</gene>